<dbReference type="OrthoDB" id="4951845at2759"/>
<evidence type="ECO:0000313" key="3">
    <source>
        <dbReference type="EMBL" id="KXX76310.1"/>
    </source>
</evidence>
<dbReference type="InterPro" id="IPR004045">
    <property type="entry name" value="Glutathione_S-Trfase_N"/>
</dbReference>
<dbReference type="InterPro" id="IPR036282">
    <property type="entry name" value="Glutathione-S-Trfase_C_sf"/>
</dbReference>
<gene>
    <name evidence="3" type="ORF">MMYC01_205323</name>
</gene>
<evidence type="ECO:0000259" key="1">
    <source>
        <dbReference type="Pfam" id="PF13409"/>
    </source>
</evidence>
<name>A0A175VZ60_9PEZI</name>
<protein>
    <submittedName>
        <fullName evidence="3">Uncharacterized protein</fullName>
    </submittedName>
</protein>
<evidence type="ECO:0000259" key="2">
    <source>
        <dbReference type="Pfam" id="PF22041"/>
    </source>
</evidence>
<feature type="domain" description="GST N-terminal" evidence="1">
    <location>
        <begin position="32"/>
        <end position="106"/>
    </location>
</feature>
<dbReference type="Gene3D" id="3.40.30.10">
    <property type="entry name" value="Glutaredoxin"/>
    <property type="match status" value="1"/>
</dbReference>
<dbReference type="Proteomes" id="UP000078237">
    <property type="component" value="Unassembled WGS sequence"/>
</dbReference>
<dbReference type="EMBL" id="LCTW02000217">
    <property type="protein sequence ID" value="KXX76310.1"/>
    <property type="molecule type" value="Genomic_DNA"/>
</dbReference>
<dbReference type="VEuPathDB" id="FungiDB:MMYC01_205323"/>
<dbReference type="CDD" id="cd00299">
    <property type="entry name" value="GST_C_family"/>
    <property type="match status" value="1"/>
</dbReference>
<feature type="domain" description="Glutathione S-transferase UstS-like C-terminal" evidence="2">
    <location>
        <begin position="193"/>
        <end position="274"/>
    </location>
</feature>
<accession>A0A175VZ60</accession>
<dbReference type="InterPro" id="IPR054416">
    <property type="entry name" value="GST_UstS-like_C"/>
</dbReference>
<evidence type="ECO:0000313" key="4">
    <source>
        <dbReference type="Proteomes" id="UP000078237"/>
    </source>
</evidence>
<dbReference type="SUPFAM" id="SSF47616">
    <property type="entry name" value="GST C-terminal domain-like"/>
    <property type="match status" value="1"/>
</dbReference>
<dbReference type="Pfam" id="PF22041">
    <property type="entry name" value="GST_C_7"/>
    <property type="match status" value="1"/>
</dbReference>
<sequence length="282" mass="31480">MTADSISNAGSPRLVFYDVAFAPPYKENTCAPNPWKARYALNFKRVEYSTQWVQMTEISKVRRGLGLPACRKFADGSDFYTLPILTDSKTGSAVGDSFDIANYLQNTFPDAGAGDLFPPQQLNFVCPGSLGYVPLSERNDDVHADYAQFNSNVDMAFTLHAQLMGHGMRWDPAYEDAIKAEFMRRAGVTSWDDLGIHGEARDKLKASLRDTLRDLAAMFQRDTAGPFMLGNQPSYADIIVGGWLRMMSKTLPEGEWNEVQTWYDGVFGALHATLQERFGDVK</sequence>
<comment type="caution">
    <text evidence="3">The sequence shown here is derived from an EMBL/GenBank/DDBJ whole genome shotgun (WGS) entry which is preliminary data.</text>
</comment>
<dbReference type="Gene3D" id="1.20.1050.10">
    <property type="match status" value="1"/>
</dbReference>
<dbReference type="SUPFAM" id="SSF52833">
    <property type="entry name" value="Thioredoxin-like"/>
    <property type="match status" value="1"/>
</dbReference>
<dbReference type="Pfam" id="PF13409">
    <property type="entry name" value="GST_N_2"/>
    <property type="match status" value="1"/>
</dbReference>
<proteinExistence type="predicted"/>
<dbReference type="AlphaFoldDB" id="A0A175VZ60"/>
<keyword evidence="4" id="KW-1185">Reference proteome</keyword>
<dbReference type="InterPro" id="IPR036249">
    <property type="entry name" value="Thioredoxin-like_sf"/>
</dbReference>
<reference evidence="3 4" key="1">
    <citation type="journal article" date="2016" name="Genome Announc.">
        <title>Genome Sequence of Madurella mycetomatis mm55, Isolated from a Human Mycetoma Case in Sudan.</title>
        <authorList>
            <person name="Smit S."/>
            <person name="Derks M.F."/>
            <person name="Bervoets S."/>
            <person name="Fahal A."/>
            <person name="van Leeuwen W."/>
            <person name="van Belkum A."/>
            <person name="van de Sande W.W."/>
        </authorList>
    </citation>
    <scope>NUCLEOTIDE SEQUENCE [LARGE SCALE GENOMIC DNA]</scope>
    <source>
        <strain evidence="4">mm55</strain>
    </source>
</reference>
<organism evidence="3 4">
    <name type="scientific">Madurella mycetomatis</name>
    <dbReference type="NCBI Taxonomy" id="100816"/>
    <lineage>
        <taxon>Eukaryota</taxon>
        <taxon>Fungi</taxon>
        <taxon>Dikarya</taxon>
        <taxon>Ascomycota</taxon>
        <taxon>Pezizomycotina</taxon>
        <taxon>Sordariomycetes</taxon>
        <taxon>Sordariomycetidae</taxon>
        <taxon>Sordariales</taxon>
        <taxon>Sordariales incertae sedis</taxon>
        <taxon>Madurella</taxon>
    </lineage>
</organism>
<dbReference type="STRING" id="100816.A0A175VZ60"/>